<keyword evidence="2" id="KW-0479">Metal-binding</keyword>
<dbReference type="InterPro" id="IPR001709">
    <property type="entry name" value="Flavoprot_Pyr_Nucl_cyt_Rdtase"/>
</dbReference>
<dbReference type="PANTHER" id="PTHR47354">
    <property type="entry name" value="NADH OXIDOREDUCTASE HCR"/>
    <property type="match status" value="1"/>
</dbReference>
<keyword evidence="6" id="KW-1185">Reference proteome</keyword>
<keyword evidence="2" id="KW-0001">2Fe-2S</keyword>
<dbReference type="KEGG" id="sgrg:L0C25_00260"/>
<sequence length="369" mass="40530">MARTRSTRGLARRLLASSFVDSLTTPHSIDRFLEHVHPMLTVHDVRARVVEVTHETGLASTVVLEPNDAWDHFTPGQHVQFGVEVDGKRRIRCFSVSSSAYRDDGRFSVTVKVHPDGYVSQFLRHELRAGTLVHLSRAEGEFVLPATVPDDLLLISGGSGVTPVMSMLRSLRDGGHSRPVTFLHYARTRDDEIFAAELDEIEASCPWVTMVRVYTRTPRGQDIEGRFNVDHLKHLGHDPADTPTYVCGPAGLIAVVRDAYDEAGAAERLQLEYFKVPTIDLDAADATGTLTLDDSNQEVDNSGNTILEQAEAAGLTPEFGCRMGICHKCTTRKKFGAVRNVISGEVRADTDEEITICNNVPVGDVSVAL</sequence>
<evidence type="ECO:0000256" key="1">
    <source>
        <dbReference type="ARBA" id="ARBA00001974"/>
    </source>
</evidence>
<dbReference type="InterPro" id="IPR012675">
    <property type="entry name" value="Beta-grasp_dom_sf"/>
</dbReference>
<dbReference type="Gene3D" id="3.40.50.80">
    <property type="entry name" value="Nucleotide-binding domain of ferredoxin-NADP reductase (FNR) module"/>
    <property type="match status" value="1"/>
</dbReference>
<dbReference type="InterPro" id="IPR017927">
    <property type="entry name" value="FAD-bd_FR_type"/>
</dbReference>
<evidence type="ECO:0000256" key="3">
    <source>
        <dbReference type="ARBA" id="ARBA00023014"/>
    </source>
</evidence>
<dbReference type="InterPro" id="IPR001041">
    <property type="entry name" value="2Fe-2S_ferredoxin-type"/>
</dbReference>
<dbReference type="InterPro" id="IPR001433">
    <property type="entry name" value="OxRdtase_FAD/NAD-bd"/>
</dbReference>
<evidence type="ECO:0000256" key="2">
    <source>
        <dbReference type="ARBA" id="ARBA00022714"/>
    </source>
</evidence>
<dbReference type="InterPro" id="IPR017938">
    <property type="entry name" value="Riboflavin_synthase-like_b-brl"/>
</dbReference>
<dbReference type="SUPFAM" id="SSF52343">
    <property type="entry name" value="Ferredoxin reductase-like, C-terminal NADP-linked domain"/>
    <property type="match status" value="1"/>
</dbReference>
<dbReference type="CDD" id="cd00207">
    <property type="entry name" value="fer2"/>
    <property type="match status" value="1"/>
</dbReference>
<reference evidence="5" key="1">
    <citation type="submission" date="2022-01" db="EMBL/GenBank/DDBJ databases">
        <title>Nocardioidaceae gen. sp. A5X3R13.</title>
        <authorList>
            <person name="Lopez Marin M.A."/>
            <person name="Uhlik O."/>
        </authorList>
    </citation>
    <scope>NUCLEOTIDE SEQUENCE</scope>
    <source>
        <strain evidence="5">A5X3R13</strain>
    </source>
</reference>
<dbReference type="InterPro" id="IPR008333">
    <property type="entry name" value="Cbr1-like_FAD-bd_dom"/>
</dbReference>
<dbReference type="EMBL" id="CP094970">
    <property type="protein sequence ID" value="UYM05556.1"/>
    <property type="molecule type" value="Genomic_DNA"/>
</dbReference>
<keyword evidence="2" id="KW-0408">Iron</keyword>
<dbReference type="AlphaFoldDB" id="A0AA46TI13"/>
<evidence type="ECO:0000313" key="5">
    <source>
        <dbReference type="EMBL" id="UYM05556.1"/>
    </source>
</evidence>
<gene>
    <name evidence="5" type="ORF">L0C25_00260</name>
</gene>
<dbReference type="PRINTS" id="PR00410">
    <property type="entry name" value="PHEHYDRXLASE"/>
</dbReference>
<keyword evidence="3" id="KW-0411">Iron-sulfur</keyword>
<comment type="cofactor">
    <cofactor evidence="1">
        <name>FAD</name>
        <dbReference type="ChEBI" id="CHEBI:57692"/>
    </cofactor>
</comment>
<dbReference type="Gene3D" id="2.40.30.10">
    <property type="entry name" value="Translation factors"/>
    <property type="match status" value="1"/>
</dbReference>
<accession>A0AA46TI13</accession>
<proteinExistence type="predicted"/>
<feature type="domain" description="FAD-binding FR-type" evidence="4">
    <location>
        <begin position="42"/>
        <end position="145"/>
    </location>
</feature>
<dbReference type="PROSITE" id="PS51384">
    <property type="entry name" value="FAD_FR"/>
    <property type="match status" value="1"/>
</dbReference>
<dbReference type="InterPro" id="IPR050415">
    <property type="entry name" value="MRET"/>
</dbReference>
<evidence type="ECO:0000313" key="6">
    <source>
        <dbReference type="Proteomes" id="UP001164390"/>
    </source>
</evidence>
<protein>
    <submittedName>
        <fullName evidence="5">Ferredoxin reductase</fullName>
    </submittedName>
</protein>
<dbReference type="Proteomes" id="UP001164390">
    <property type="component" value="Chromosome"/>
</dbReference>
<name>A0AA46TI13_9ACTN</name>
<dbReference type="RefSeq" id="WP_271634372.1">
    <property type="nucleotide sequence ID" value="NZ_CP094970.1"/>
</dbReference>
<dbReference type="GO" id="GO:0016491">
    <property type="term" value="F:oxidoreductase activity"/>
    <property type="evidence" value="ECO:0007669"/>
    <property type="project" value="InterPro"/>
</dbReference>
<dbReference type="GO" id="GO:0051537">
    <property type="term" value="F:2 iron, 2 sulfur cluster binding"/>
    <property type="evidence" value="ECO:0007669"/>
    <property type="project" value="UniProtKB-KW"/>
</dbReference>
<organism evidence="5 6">
    <name type="scientific">Solicola gregarius</name>
    <dbReference type="NCBI Taxonomy" id="2908642"/>
    <lineage>
        <taxon>Bacteria</taxon>
        <taxon>Bacillati</taxon>
        <taxon>Actinomycetota</taxon>
        <taxon>Actinomycetes</taxon>
        <taxon>Propionibacteriales</taxon>
        <taxon>Nocardioidaceae</taxon>
        <taxon>Solicola</taxon>
    </lineage>
</organism>
<dbReference type="PRINTS" id="PR00371">
    <property type="entry name" value="FPNCR"/>
</dbReference>
<dbReference type="SUPFAM" id="SSF54292">
    <property type="entry name" value="2Fe-2S ferredoxin-like"/>
    <property type="match status" value="1"/>
</dbReference>
<dbReference type="SUPFAM" id="SSF63380">
    <property type="entry name" value="Riboflavin synthase domain-like"/>
    <property type="match status" value="1"/>
</dbReference>
<dbReference type="Pfam" id="PF00970">
    <property type="entry name" value="FAD_binding_6"/>
    <property type="match status" value="1"/>
</dbReference>
<dbReference type="CDD" id="cd06216">
    <property type="entry name" value="FNR_iron_sulfur_binding_2"/>
    <property type="match status" value="1"/>
</dbReference>
<dbReference type="Pfam" id="PF00175">
    <property type="entry name" value="NAD_binding_1"/>
    <property type="match status" value="1"/>
</dbReference>
<dbReference type="Pfam" id="PF00111">
    <property type="entry name" value="Fer2"/>
    <property type="match status" value="1"/>
</dbReference>
<dbReference type="Gene3D" id="3.10.20.30">
    <property type="match status" value="1"/>
</dbReference>
<evidence type="ECO:0000259" key="4">
    <source>
        <dbReference type="PROSITE" id="PS51384"/>
    </source>
</evidence>
<dbReference type="InterPro" id="IPR036010">
    <property type="entry name" value="2Fe-2S_ferredoxin-like_sf"/>
</dbReference>
<dbReference type="InterPro" id="IPR039261">
    <property type="entry name" value="FNR_nucleotide-bd"/>
</dbReference>
<dbReference type="PANTHER" id="PTHR47354:SF3">
    <property type="entry name" value="OXIDOREDUCTASE-RELATED"/>
    <property type="match status" value="1"/>
</dbReference>